<dbReference type="EC" id="3.2.1.4" evidence="10"/>
<evidence type="ECO:0000256" key="3">
    <source>
        <dbReference type="ARBA" id="ARBA00022801"/>
    </source>
</evidence>
<evidence type="ECO:0000313" key="17">
    <source>
        <dbReference type="Proteomes" id="UP001233172"/>
    </source>
</evidence>
<name>A0AAD8ATZ5_BIOPF</name>
<feature type="active site" evidence="8">
    <location>
        <position position="428"/>
    </location>
</feature>
<feature type="region of interest" description="Disordered" evidence="11">
    <location>
        <begin position="1335"/>
        <end position="1354"/>
    </location>
</feature>
<dbReference type="GO" id="GO:0030245">
    <property type="term" value="P:cellulose catabolic process"/>
    <property type="evidence" value="ECO:0007669"/>
    <property type="project" value="UniProtKB-KW"/>
</dbReference>
<feature type="domain" description="TXNDC16 second thioredoxin-like" evidence="15">
    <location>
        <begin position="643"/>
        <end position="761"/>
    </location>
</feature>
<reference evidence="16" key="2">
    <citation type="submission" date="2023-04" db="EMBL/GenBank/DDBJ databases">
        <authorList>
            <person name="Bu L."/>
            <person name="Lu L."/>
            <person name="Laidemitt M.R."/>
            <person name="Zhang S.M."/>
            <person name="Mutuku M."/>
            <person name="Mkoji G."/>
            <person name="Steinauer M."/>
            <person name="Loker E.S."/>
        </authorList>
    </citation>
    <scope>NUCLEOTIDE SEQUENCE</scope>
    <source>
        <strain evidence="16">KasaAsao</strain>
        <tissue evidence="16">Whole Snail</tissue>
    </source>
</reference>
<feature type="non-terminal residue" evidence="16">
    <location>
        <position position="1392"/>
    </location>
</feature>
<dbReference type="PROSITE" id="PS00592">
    <property type="entry name" value="GH9_2"/>
    <property type="match status" value="1"/>
</dbReference>
<dbReference type="GO" id="GO:0008810">
    <property type="term" value="F:cellulase activity"/>
    <property type="evidence" value="ECO:0007669"/>
    <property type="project" value="UniProtKB-EC"/>
</dbReference>
<dbReference type="Pfam" id="PF13848">
    <property type="entry name" value="Thioredoxin_6"/>
    <property type="match status" value="1"/>
</dbReference>
<evidence type="ECO:0000256" key="1">
    <source>
        <dbReference type="ARBA" id="ARBA00000966"/>
    </source>
</evidence>
<dbReference type="InterPro" id="IPR033126">
    <property type="entry name" value="Glyco_hydro_9_Asp/Glu_AS"/>
</dbReference>
<dbReference type="Pfam" id="PF24509">
    <property type="entry name" value="TXNDC16_2nd"/>
    <property type="match status" value="1"/>
</dbReference>
<evidence type="ECO:0000256" key="11">
    <source>
        <dbReference type="SAM" id="MobiDB-lite"/>
    </source>
</evidence>
<dbReference type="InterPro" id="IPR008928">
    <property type="entry name" value="6-hairpin_glycosidase_sf"/>
</dbReference>
<dbReference type="Pfam" id="PF24508">
    <property type="entry name" value="TXNDC16_N"/>
    <property type="match status" value="1"/>
</dbReference>
<keyword evidence="6 8" id="KW-0326">Glycosidase</keyword>
<evidence type="ECO:0000256" key="6">
    <source>
        <dbReference type="ARBA" id="ARBA00023295"/>
    </source>
</evidence>
<dbReference type="Proteomes" id="UP001233172">
    <property type="component" value="Unassembled WGS sequence"/>
</dbReference>
<dbReference type="PANTHER" id="PTHR22298">
    <property type="entry name" value="ENDO-1,4-BETA-GLUCANASE"/>
    <property type="match status" value="1"/>
</dbReference>
<dbReference type="CDD" id="cd02961">
    <property type="entry name" value="PDI_a_family"/>
    <property type="match status" value="1"/>
</dbReference>
<organism evidence="16 17">
    <name type="scientific">Biomphalaria pfeifferi</name>
    <name type="common">Bloodfluke planorb</name>
    <name type="synonym">Freshwater snail</name>
    <dbReference type="NCBI Taxonomy" id="112525"/>
    <lineage>
        <taxon>Eukaryota</taxon>
        <taxon>Metazoa</taxon>
        <taxon>Spiralia</taxon>
        <taxon>Lophotrochozoa</taxon>
        <taxon>Mollusca</taxon>
        <taxon>Gastropoda</taxon>
        <taxon>Heterobranchia</taxon>
        <taxon>Euthyneura</taxon>
        <taxon>Panpulmonata</taxon>
        <taxon>Hygrophila</taxon>
        <taxon>Lymnaeoidea</taxon>
        <taxon>Planorbidae</taxon>
        <taxon>Biomphalaria</taxon>
    </lineage>
</organism>
<comment type="similarity">
    <text evidence="2 8 10">Belongs to the glycosyl hydrolase 9 (cellulase E) family.</text>
</comment>
<dbReference type="SUPFAM" id="SSF52833">
    <property type="entry name" value="Thioredoxin-like"/>
    <property type="match status" value="2"/>
</dbReference>
<comment type="caution">
    <text evidence="16">The sequence shown here is derived from an EMBL/GenBank/DDBJ whole genome shotgun (WGS) entry which is preliminary data.</text>
</comment>
<keyword evidence="5 8" id="KW-0119">Carbohydrate metabolism</keyword>
<evidence type="ECO:0000256" key="10">
    <source>
        <dbReference type="RuleBase" id="RU361166"/>
    </source>
</evidence>
<comment type="catalytic activity">
    <reaction evidence="1 10">
        <text>Endohydrolysis of (1-&gt;4)-beta-D-glucosidic linkages in cellulose, lichenin and cereal beta-D-glucans.</text>
        <dbReference type="EC" id="3.2.1.4"/>
    </reaction>
</comment>
<gene>
    <name evidence="16" type="ORF">Bpfe_028204</name>
</gene>
<dbReference type="InterPro" id="IPR057639">
    <property type="entry name" value="TXNDC16_N"/>
</dbReference>
<dbReference type="Pfam" id="PF00759">
    <property type="entry name" value="Glyco_hydro_9"/>
    <property type="match status" value="1"/>
</dbReference>
<dbReference type="SUPFAM" id="SSF48208">
    <property type="entry name" value="Six-hairpin glycosidases"/>
    <property type="match status" value="1"/>
</dbReference>
<dbReference type="PROSITE" id="PS00698">
    <property type="entry name" value="GH9_3"/>
    <property type="match status" value="1"/>
</dbReference>
<feature type="domain" description="Thioredoxin" evidence="12">
    <location>
        <begin position="927"/>
        <end position="1015"/>
    </location>
</feature>
<dbReference type="Gene3D" id="1.50.10.10">
    <property type="match status" value="1"/>
</dbReference>
<dbReference type="InterPro" id="IPR001701">
    <property type="entry name" value="Glyco_hydro_9"/>
</dbReference>
<dbReference type="InterPro" id="IPR057642">
    <property type="entry name" value="TXNDC16_2nd"/>
</dbReference>
<protein>
    <recommendedName>
        <fullName evidence="10">Endoglucanase</fullName>
        <ecNumber evidence="10">3.2.1.4</ecNumber>
    </recommendedName>
</protein>
<dbReference type="InterPro" id="IPR013766">
    <property type="entry name" value="Thioredoxin_domain"/>
</dbReference>
<dbReference type="InterPro" id="IPR018221">
    <property type="entry name" value="Glyco_hydro_9_His_AS"/>
</dbReference>
<proteinExistence type="inferred from homology"/>
<dbReference type="InterPro" id="IPR012341">
    <property type="entry name" value="6hp_glycosidase-like_sf"/>
</dbReference>
<sequence length="1392" mass="156117">FQIADAIFHSSDGYNWAVVNRPEHTAYHAGDTVHLRFTGSYSDSTPPSGQAKLFNLGKDTWTVATASNADKSKYNYNDVLQKSILFYEAQRSGKLPANKRIPWRFDSALGDKGEAGEDLTGGWYDAGDHVKFNFPMAYSTTILTWSYLLYADAYESAGQTDYMLDCIKWPLDYLLKCHVKPNELYVQVGDGGQDHGYWGPPELMTMPRPAFKITTSKPGSEVAMETAAAFAAGSLAFKTKDPTYSATLLDHAKQLWDFAMNYRGKYSDSVNAAAGYYNSNNITDELCWGSLWLYQATNDPKYLADAEKYLDDEPAWGMSWDDKTIANQVLLYKLTKKDRYQTAVEGSYKMWFPGGSISYTPKGLAYRLQWGSLRYSSNMAMAALVAADAGLHSDEYRHWAMCQIHYALGDTGFSYVIGFGDKYPLRPHHRSSSCPNLPSPCGTQVMPLKEPNVHILYGALVGGPGSNDDYTDDRSNYVNNEVACDYNAGFQAAVAALKSLWLRAEHPEQKGNAQCPFSTGSGQTGVSLSIFSLDPEINELSKSSTLLHIYFIASETYYSTLKSLFDEMENAAKYLKSYNIKIAVLDCLLHTEETEYCAKKDVRKNFFTFKNGNFLLKLDLETLFDVESIMAHSIHLLSIDKVPVLLSRLERMNLESKIIGVKDLIFAYFHLSGTREHRIFAEVAYAYQDNYNFAFTAETKVTEGLQNAKSINSESTFAIWAMFCSTSTHEQLQSGDCDNIMYKGDTNLAAIATFIRLLGEPVLYYSPSKDALALLEMPGSVPIIFLYTEETSNQMIEKDVQELARFVRGHAKIVVLNMDKKKNKKIAQEHGYQGSIPNIAVLEKPGEVTYINRPWSLESAQEFLEATIYISDKPSSEVVKKSQHSPETDIFSESLIDEVETQDDEVEDAVFRLQLEDMDLSFMPPLFKETFAAAIDSAQLKLVLFYLPFDHVSMAFLSDLAGAATNFSGSDVLMRVNCFDATDLCAAQNITSYPLMRIYQKGMKPQEYKGHLHSQSVLIAYKLLQLKSPVKLSTQEEVDKFMKGHFPMSFSSYSPSSVILLAAKENKEVRLIFKKVTKSLSTVTAFGIVTKKLVASVAKKYGVMVPAVIAYNRQDVNKPVRILTDVTEETLRDFAWMSTFKTLPELGINNFPTLFAKKLPFAILFVDKNSTASLEAMKMMTKIALSGQFDNVIFCTMNAQPKTLGIKILSSYAWTATLPMISLVNHRQAEVFNYAGKLLKEDEVTSWLKDVLLGLIPPSKHLEQASWNAPGKYYDFLAMTDSLKEMENTANQNAIDQDKSNDTEKEELIDQLLKEDEAARAQLLQIRKLQLHEGKNHVHTSEEPQSLKQESTPIDASTHIELGLGKGGKRRQSLSQLTCESYEQKPCYCCGH</sequence>
<accession>A0AAD8ATZ5</accession>
<keyword evidence="3 8" id="KW-0378">Hydrolase</keyword>
<dbReference type="Gene3D" id="3.40.30.10">
    <property type="entry name" value="Glutaredoxin"/>
    <property type="match status" value="3"/>
</dbReference>
<evidence type="ECO:0000313" key="16">
    <source>
        <dbReference type="EMBL" id="KAK0042400.1"/>
    </source>
</evidence>
<feature type="compositionally biased region" description="Polar residues" evidence="11">
    <location>
        <begin position="1343"/>
        <end position="1354"/>
    </location>
</feature>
<feature type="active site" evidence="9">
    <location>
        <position position="472"/>
    </location>
</feature>
<evidence type="ECO:0000256" key="5">
    <source>
        <dbReference type="ARBA" id="ARBA00023277"/>
    </source>
</evidence>
<evidence type="ECO:0000256" key="2">
    <source>
        <dbReference type="ARBA" id="ARBA00007072"/>
    </source>
</evidence>
<evidence type="ECO:0000259" key="12">
    <source>
        <dbReference type="Pfam" id="PF00085"/>
    </source>
</evidence>
<evidence type="ECO:0000259" key="15">
    <source>
        <dbReference type="Pfam" id="PF24509"/>
    </source>
</evidence>
<keyword evidence="4 10" id="KW-0136">Cellulose degradation</keyword>
<keyword evidence="17" id="KW-1185">Reference proteome</keyword>
<evidence type="ECO:0000259" key="13">
    <source>
        <dbReference type="Pfam" id="PF00759"/>
    </source>
</evidence>
<feature type="active site" evidence="9">
    <location>
        <position position="481"/>
    </location>
</feature>
<evidence type="ECO:0000259" key="14">
    <source>
        <dbReference type="Pfam" id="PF24508"/>
    </source>
</evidence>
<dbReference type="EMBL" id="JASAOG010000242">
    <property type="protein sequence ID" value="KAK0042400.1"/>
    <property type="molecule type" value="Genomic_DNA"/>
</dbReference>
<evidence type="ECO:0000256" key="7">
    <source>
        <dbReference type="ARBA" id="ARBA00023326"/>
    </source>
</evidence>
<feature type="domain" description="TXNDC16 N-terminal" evidence="14">
    <location>
        <begin position="538"/>
        <end position="632"/>
    </location>
</feature>
<reference evidence="16" key="1">
    <citation type="journal article" date="2023" name="PLoS Negl. Trop. Dis.">
        <title>A genome sequence for Biomphalaria pfeifferi, the major vector snail for the human-infecting parasite Schistosoma mansoni.</title>
        <authorList>
            <person name="Bu L."/>
            <person name="Lu L."/>
            <person name="Laidemitt M.R."/>
            <person name="Zhang S.M."/>
            <person name="Mutuku M."/>
            <person name="Mkoji G."/>
            <person name="Steinauer M."/>
            <person name="Loker E.S."/>
        </authorList>
    </citation>
    <scope>NUCLEOTIDE SEQUENCE</scope>
    <source>
        <strain evidence="16">KasaAsao</strain>
    </source>
</reference>
<feature type="domain" description="Glycoside hydrolase family 9" evidence="13">
    <location>
        <begin position="76"/>
        <end position="493"/>
    </location>
</feature>
<evidence type="ECO:0000256" key="4">
    <source>
        <dbReference type="ARBA" id="ARBA00023001"/>
    </source>
</evidence>
<dbReference type="InterPro" id="IPR036249">
    <property type="entry name" value="Thioredoxin-like_sf"/>
</dbReference>
<dbReference type="Pfam" id="PF00085">
    <property type="entry name" value="Thioredoxin"/>
    <property type="match status" value="1"/>
</dbReference>
<evidence type="ECO:0000256" key="9">
    <source>
        <dbReference type="PROSITE-ProRule" id="PRU10060"/>
    </source>
</evidence>
<keyword evidence="7 8" id="KW-0624">Polysaccharide degradation</keyword>
<evidence type="ECO:0000256" key="8">
    <source>
        <dbReference type="PROSITE-ProRule" id="PRU10059"/>
    </source>
</evidence>